<protein>
    <submittedName>
        <fullName evidence="1">Uncharacterized protein</fullName>
    </submittedName>
</protein>
<accession>A0A2A7D1Z3</accession>
<gene>
    <name evidence="1" type="ORF">CON16_27380</name>
</gene>
<dbReference type="AlphaFoldDB" id="A0A2A7D1Z3"/>
<dbReference type="Proteomes" id="UP000220192">
    <property type="component" value="Unassembled WGS sequence"/>
</dbReference>
<name>A0A2A7D1Z3_BACAN</name>
<comment type="caution">
    <text evidence="1">The sequence shown here is derived from an EMBL/GenBank/DDBJ whole genome shotgun (WGS) entry which is preliminary data.</text>
</comment>
<organism evidence="1 2">
    <name type="scientific">Bacillus anthracis</name>
    <name type="common">anthrax bacterium</name>
    <dbReference type="NCBI Taxonomy" id="1392"/>
    <lineage>
        <taxon>Bacteria</taxon>
        <taxon>Bacillati</taxon>
        <taxon>Bacillota</taxon>
        <taxon>Bacilli</taxon>
        <taxon>Bacillales</taxon>
        <taxon>Bacillaceae</taxon>
        <taxon>Bacillus</taxon>
        <taxon>Bacillus cereus group</taxon>
    </lineage>
</organism>
<evidence type="ECO:0000313" key="2">
    <source>
        <dbReference type="Proteomes" id="UP000220192"/>
    </source>
</evidence>
<proteinExistence type="predicted"/>
<sequence>MNNIWRQIATNWRTFENESDSEGLIEELTNDALNMVLVEDSFKSALEYLDEEENDDDDDDWP</sequence>
<dbReference type="EMBL" id="NVLX01000034">
    <property type="protein sequence ID" value="PDZ13938.1"/>
    <property type="molecule type" value="Genomic_DNA"/>
</dbReference>
<dbReference type="RefSeq" id="WP_016135811.1">
    <property type="nucleotide sequence ID" value="NZ_NVLX01000034.1"/>
</dbReference>
<reference evidence="1 2" key="1">
    <citation type="submission" date="2017-09" db="EMBL/GenBank/DDBJ databases">
        <title>Large-scale bioinformatics analysis of Bacillus genomes uncovers conserved roles of natural products in bacterial physiology.</title>
        <authorList>
            <consortium name="Agbiome Team Llc"/>
            <person name="Bleich R.M."/>
            <person name="Grubbs K.J."/>
            <person name="Santa Maria K.C."/>
            <person name="Allen S.E."/>
            <person name="Farag S."/>
            <person name="Shank E.A."/>
            <person name="Bowers A."/>
        </authorList>
    </citation>
    <scope>NUCLEOTIDE SEQUENCE [LARGE SCALE GENOMIC DNA]</scope>
    <source>
        <strain evidence="1 2">AFS095574</strain>
    </source>
</reference>
<evidence type="ECO:0000313" key="1">
    <source>
        <dbReference type="EMBL" id="PDZ13938.1"/>
    </source>
</evidence>